<accession>A0A0B6WUA5</accession>
<feature type="domain" description="Zinc-ribbon" evidence="3">
    <location>
        <begin position="2"/>
        <end position="23"/>
    </location>
</feature>
<keyword evidence="2" id="KW-1133">Transmembrane helix</keyword>
<evidence type="ECO:0000313" key="5">
    <source>
        <dbReference type="Proteomes" id="UP000031518"/>
    </source>
</evidence>
<dbReference type="STRING" id="454194.PYK22_00265"/>
<dbReference type="RefSeq" id="WP_041973369.1">
    <property type="nucleotide sequence ID" value="NZ_CBXV010000001.1"/>
</dbReference>
<dbReference type="InterPro" id="IPR026870">
    <property type="entry name" value="Zinc_ribbon_dom"/>
</dbReference>
<dbReference type="EMBL" id="CBXV010000001">
    <property type="protein sequence ID" value="CDM64272.1"/>
    <property type="molecule type" value="Genomic_DNA"/>
</dbReference>
<evidence type="ECO:0000259" key="3">
    <source>
        <dbReference type="Pfam" id="PF13240"/>
    </source>
</evidence>
<gene>
    <name evidence="4" type="ORF">PYK22_00265</name>
</gene>
<reference evidence="4 5" key="1">
    <citation type="submission" date="2013-12" db="EMBL/GenBank/DDBJ databases">
        <authorList>
            <person name="Stott M."/>
        </authorList>
    </citation>
    <scope>NUCLEOTIDE SEQUENCE [LARGE SCALE GENOMIC DNA]</scope>
    <source>
        <strain evidence="4 5">K22</strain>
    </source>
</reference>
<reference evidence="4 5" key="2">
    <citation type="submission" date="2015-01" db="EMBL/GenBank/DDBJ databases">
        <title>Complete genome sequence of Pyrinomonas methylaliphatogenes type strain K22T.</title>
        <authorList>
            <person name="Lee K.C.Y."/>
            <person name="Power J.F."/>
            <person name="Dunfield P.F."/>
            <person name="Morgan X.C."/>
            <person name="Huttenhower C."/>
            <person name="Stott M.B."/>
        </authorList>
    </citation>
    <scope>NUCLEOTIDE SEQUENCE [LARGE SCALE GENOMIC DNA]</scope>
    <source>
        <strain evidence="4 5">K22</strain>
    </source>
</reference>
<keyword evidence="2" id="KW-0812">Transmembrane</keyword>
<evidence type="ECO:0000256" key="1">
    <source>
        <dbReference type="SAM" id="MobiDB-lite"/>
    </source>
</evidence>
<keyword evidence="2" id="KW-0472">Membrane</keyword>
<protein>
    <submittedName>
        <fullName evidence="4">Zinc-ribbon domain</fullName>
    </submittedName>
</protein>
<name>A0A0B6WUA5_9BACT</name>
<dbReference type="AlphaFoldDB" id="A0A0B6WUA5"/>
<dbReference type="Proteomes" id="UP000031518">
    <property type="component" value="Unassembled WGS sequence"/>
</dbReference>
<evidence type="ECO:0000256" key="2">
    <source>
        <dbReference type="SAM" id="Phobius"/>
    </source>
</evidence>
<dbReference type="OrthoDB" id="7359894at2"/>
<feature type="transmembrane region" description="Helical" evidence="2">
    <location>
        <begin position="103"/>
        <end position="123"/>
    </location>
</feature>
<organism evidence="4 5">
    <name type="scientific">Pyrinomonas methylaliphatogenes</name>
    <dbReference type="NCBI Taxonomy" id="454194"/>
    <lineage>
        <taxon>Bacteria</taxon>
        <taxon>Pseudomonadati</taxon>
        <taxon>Acidobacteriota</taxon>
        <taxon>Blastocatellia</taxon>
        <taxon>Blastocatellales</taxon>
        <taxon>Pyrinomonadaceae</taxon>
        <taxon>Pyrinomonas</taxon>
    </lineage>
</organism>
<dbReference type="Pfam" id="PF13240">
    <property type="entry name" value="Zn_Ribbon_1"/>
    <property type="match status" value="1"/>
</dbReference>
<sequence length="191" mass="21134">MYCPKCATKNADDARFCRACGANISLVSQALEGRLPSGNAPDWWKEVEFLKRAELEKLELRRKKKMLQDPPSLEGGIVKTFTGLGFLLVALSIFVWAPAGHLWWFWMLIPAFTCFGKGISQIVRWQREEHRRSAIISGPDVKGEVNAELPRAPVLQVPSSVTEGTTKLFDSGESAPSSRYAGPVGATDELK</sequence>
<evidence type="ECO:0000313" key="4">
    <source>
        <dbReference type="EMBL" id="CDM64272.1"/>
    </source>
</evidence>
<keyword evidence="5" id="KW-1185">Reference proteome</keyword>
<proteinExistence type="predicted"/>
<feature type="transmembrane region" description="Helical" evidence="2">
    <location>
        <begin position="76"/>
        <end position="97"/>
    </location>
</feature>
<feature type="region of interest" description="Disordered" evidence="1">
    <location>
        <begin position="164"/>
        <end position="191"/>
    </location>
</feature>